<dbReference type="AlphaFoldDB" id="A0AAN9EWU3"/>
<gene>
    <name evidence="1" type="ORF">RJT34_32895</name>
</gene>
<keyword evidence="2" id="KW-1185">Reference proteome</keyword>
<protein>
    <submittedName>
        <fullName evidence="1">Uncharacterized protein</fullName>
    </submittedName>
</protein>
<dbReference type="EMBL" id="JAYKXN010000008">
    <property type="protein sequence ID" value="KAK7265277.1"/>
    <property type="molecule type" value="Genomic_DNA"/>
</dbReference>
<reference evidence="1 2" key="1">
    <citation type="submission" date="2024-01" db="EMBL/GenBank/DDBJ databases">
        <title>The genomes of 5 underutilized Papilionoideae crops provide insights into root nodulation and disease resistance.</title>
        <authorList>
            <person name="Yuan L."/>
        </authorList>
    </citation>
    <scope>NUCLEOTIDE SEQUENCE [LARGE SCALE GENOMIC DNA]</scope>
    <source>
        <strain evidence="1">LY-2023</strain>
        <tissue evidence="1">Leaf</tissue>
    </source>
</reference>
<proteinExistence type="predicted"/>
<accession>A0AAN9EWU3</accession>
<dbReference type="Proteomes" id="UP001359559">
    <property type="component" value="Unassembled WGS sequence"/>
</dbReference>
<evidence type="ECO:0000313" key="1">
    <source>
        <dbReference type="EMBL" id="KAK7265277.1"/>
    </source>
</evidence>
<sequence length="203" mass="22011">MDNFFMCDVLGKRHSDIQAPGPSLLGNCGPACDVNLTHYNGPLSDKVVGCLNEQGVNCERVCCVNDESPNGPMIAIGLLSQAVNNQEESHAQGKQNQLLGEHVTTFDGMIQVGGVHHIMLKTVNHQRVASLNNVAHRENSSESPGQEGGAQRDVVVAMDLSKSMNLEKVLHSCGLLSHKSEIMFKVPHDEHACNIHEQLVQDS</sequence>
<comment type="caution">
    <text evidence="1">The sequence shown here is derived from an EMBL/GenBank/DDBJ whole genome shotgun (WGS) entry which is preliminary data.</text>
</comment>
<name>A0AAN9EWU3_CLITE</name>
<organism evidence="1 2">
    <name type="scientific">Clitoria ternatea</name>
    <name type="common">Butterfly pea</name>
    <dbReference type="NCBI Taxonomy" id="43366"/>
    <lineage>
        <taxon>Eukaryota</taxon>
        <taxon>Viridiplantae</taxon>
        <taxon>Streptophyta</taxon>
        <taxon>Embryophyta</taxon>
        <taxon>Tracheophyta</taxon>
        <taxon>Spermatophyta</taxon>
        <taxon>Magnoliopsida</taxon>
        <taxon>eudicotyledons</taxon>
        <taxon>Gunneridae</taxon>
        <taxon>Pentapetalae</taxon>
        <taxon>rosids</taxon>
        <taxon>fabids</taxon>
        <taxon>Fabales</taxon>
        <taxon>Fabaceae</taxon>
        <taxon>Papilionoideae</taxon>
        <taxon>50 kb inversion clade</taxon>
        <taxon>NPAAA clade</taxon>
        <taxon>indigoferoid/millettioid clade</taxon>
        <taxon>Phaseoleae</taxon>
        <taxon>Clitoria</taxon>
    </lineage>
</organism>
<evidence type="ECO:0000313" key="2">
    <source>
        <dbReference type="Proteomes" id="UP001359559"/>
    </source>
</evidence>